<feature type="compositionally biased region" description="Basic residues" evidence="1">
    <location>
        <begin position="106"/>
        <end position="116"/>
    </location>
</feature>
<dbReference type="EMBL" id="CP165734">
    <property type="protein sequence ID" value="XDV56891.1"/>
    <property type="molecule type" value="Genomic_DNA"/>
</dbReference>
<dbReference type="RefSeq" id="WP_369721327.1">
    <property type="nucleotide sequence ID" value="NZ_CP165734.1"/>
</dbReference>
<protein>
    <submittedName>
        <fullName evidence="2">Uncharacterized protein</fullName>
    </submittedName>
</protein>
<name>A0AB39XIC5_9BRAD</name>
<feature type="region of interest" description="Disordered" evidence="1">
    <location>
        <begin position="96"/>
        <end position="127"/>
    </location>
</feature>
<sequence length="127" mass="14172">MSYADGMDDQLVITIEYETAPRADDLGELFVALARDYKDMTKGRVLVVSSIHQGSIWATLTDWALVAVPYLKDAVEIAKGTKALADFGKLLKEQINGAKSPQAKKGQPRQRKKKWPSIRGSHCQNRR</sequence>
<dbReference type="AlphaFoldDB" id="A0AB39XIC5"/>
<organism evidence="2">
    <name type="scientific">Bradyrhizobium sp. LLZ17</name>
    <dbReference type="NCBI Taxonomy" id="3239388"/>
    <lineage>
        <taxon>Bacteria</taxon>
        <taxon>Pseudomonadati</taxon>
        <taxon>Pseudomonadota</taxon>
        <taxon>Alphaproteobacteria</taxon>
        <taxon>Hyphomicrobiales</taxon>
        <taxon>Nitrobacteraceae</taxon>
        <taxon>Bradyrhizobium</taxon>
    </lineage>
</organism>
<evidence type="ECO:0000256" key="1">
    <source>
        <dbReference type="SAM" id="MobiDB-lite"/>
    </source>
</evidence>
<reference evidence="2" key="1">
    <citation type="submission" date="2024-08" db="EMBL/GenBank/DDBJ databases">
        <authorList>
            <person name="Chaddad Z."/>
            <person name="Lamrabet M."/>
            <person name="Bouhnik O."/>
            <person name="Alami S."/>
            <person name="Wipf D."/>
            <person name="Courty P.E."/>
            <person name="Missbah El Idrissi M."/>
        </authorList>
    </citation>
    <scope>NUCLEOTIDE SEQUENCE</scope>
    <source>
        <strain evidence="2">LLZ17</strain>
    </source>
</reference>
<accession>A0AB39XIC5</accession>
<proteinExistence type="predicted"/>
<evidence type="ECO:0000313" key="2">
    <source>
        <dbReference type="EMBL" id="XDV56891.1"/>
    </source>
</evidence>
<gene>
    <name evidence="2" type="ORF">AB8Z38_30535</name>
</gene>